<evidence type="ECO:0000256" key="7">
    <source>
        <dbReference type="ARBA" id="ARBA00023136"/>
    </source>
</evidence>
<evidence type="ECO:0000256" key="4">
    <source>
        <dbReference type="ARBA" id="ARBA00022679"/>
    </source>
</evidence>
<evidence type="ECO:0000256" key="2">
    <source>
        <dbReference type="ARBA" id="ARBA00022475"/>
    </source>
</evidence>
<gene>
    <name evidence="11" type="ORF">EV678_2915</name>
</gene>
<comment type="subcellular location">
    <subcellularLocation>
        <location evidence="1">Cell inner membrane</location>
        <topology evidence="1">Multi-pass membrane protein</topology>
    </subcellularLocation>
</comment>
<keyword evidence="2" id="KW-1003">Cell membrane</keyword>
<protein>
    <submittedName>
        <fullName evidence="11">Lipid A ethanolaminephosphotransferase</fullName>
    </submittedName>
</protein>
<dbReference type="InterPro" id="IPR012549">
    <property type="entry name" value="EptA-like_N"/>
</dbReference>
<evidence type="ECO:0000256" key="3">
    <source>
        <dbReference type="ARBA" id="ARBA00022519"/>
    </source>
</evidence>
<sequence length="583" mass="63858">MAVFAPAPALVANPSGLILAGLTLVNLLLAFAFWLYQGSRQGLSRWRHWQPAVGGTTLALLGSVYLSLAGNRLFWQAAMAGRDGGQWSTWGFAAALFVFLSAIHFVLLAPLMGRRTAKPVLALLLLVVGCASFYMEKYGIYLDPSMLRNVLKTDVKEAGELFTWSLLPHLALVVGLPLLLLSRVRLPEAGLGRTLAIRAGSLLLALVLGGGAVFLVFQDFASLMRNHKEIRYLITPANLVYSLSRVAKAEAAQGPRQPIGTDAALAAAWKGRSKPALFVIVVGETARAANWGLNGYERQTTPELARLDVINFPQVSSCGTNTEVSVPCIFAPVGRRDYDEEKIRGSESLLHVLDRAGFKVLWRDNQSGCKGVCEGLPNDSLTNAAIPGLCDGERCLDEVLLHNLDKVLADDKGNRVLVLHQLGNHGPAYHKRYPEAYRRYAPTCDSSDLRQCSREQIVNSYDNALLYTDHVLAKTIDFLKSQDKDYDTGLMYFSDHGESLGENNLFLHGMPYSIAPQEQTRVPMVMWLSRNFAQDFKVNVSCLKARAAQPASHDNIFHSVLGLLDVSTSIYDAKLDLAAGCRS</sequence>
<evidence type="ECO:0000256" key="1">
    <source>
        <dbReference type="ARBA" id="ARBA00004429"/>
    </source>
</evidence>
<proteinExistence type="predicted"/>
<keyword evidence="4" id="KW-0808">Transferase</keyword>
<evidence type="ECO:0000313" key="11">
    <source>
        <dbReference type="EMBL" id="RZT75728.1"/>
    </source>
</evidence>
<keyword evidence="7 8" id="KW-0472">Membrane</keyword>
<evidence type="ECO:0000259" key="9">
    <source>
        <dbReference type="Pfam" id="PF00884"/>
    </source>
</evidence>
<evidence type="ECO:0000256" key="6">
    <source>
        <dbReference type="ARBA" id="ARBA00022989"/>
    </source>
</evidence>
<feature type="domain" description="Phosphoethanolamine transferase N-terminal" evidence="10">
    <location>
        <begin position="101"/>
        <end position="250"/>
    </location>
</feature>
<dbReference type="Pfam" id="PF00884">
    <property type="entry name" value="Sulfatase"/>
    <property type="match status" value="1"/>
</dbReference>
<feature type="transmembrane region" description="Helical" evidence="8">
    <location>
        <begin position="88"/>
        <end position="108"/>
    </location>
</feature>
<dbReference type="InterPro" id="IPR000917">
    <property type="entry name" value="Sulfatase_N"/>
</dbReference>
<dbReference type="SUPFAM" id="SSF53649">
    <property type="entry name" value="Alkaline phosphatase-like"/>
    <property type="match status" value="1"/>
</dbReference>
<dbReference type="PANTHER" id="PTHR30443">
    <property type="entry name" value="INNER MEMBRANE PROTEIN"/>
    <property type="match status" value="1"/>
</dbReference>
<keyword evidence="5 8" id="KW-0812">Transmembrane</keyword>
<dbReference type="Proteomes" id="UP000292136">
    <property type="component" value="Unassembled WGS sequence"/>
</dbReference>
<name>A0ABY0IKN8_9RHOO</name>
<accession>A0ABY0IKN8</accession>
<feature type="transmembrane region" description="Helical" evidence="8">
    <location>
        <begin position="16"/>
        <end position="36"/>
    </location>
</feature>
<comment type="caution">
    <text evidence="11">The sequence shown here is derived from an EMBL/GenBank/DDBJ whole genome shotgun (WGS) entry which is preliminary data.</text>
</comment>
<organism evidence="11 12">
    <name type="scientific">Azospira oryzae</name>
    <dbReference type="NCBI Taxonomy" id="146939"/>
    <lineage>
        <taxon>Bacteria</taxon>
        <taxon>Pseudomonadati</taxon>
        <taxon>Pseudomonadota</taxon>
        <taxon>Betaproteobacteria</taxon>
        <taxon>Rhodocyclales</taxon>
        <taxon>Rhodocyclaceae</taxon>
        <taxon>Azospira</taxon>
    </lineage>
</organism>
<reference evidence="11 12" key="1">
    <citation type="submission" date="2019-02" db="EMBL/GenBank/DDBJ databases">
        <title>Genomic Encyclopedia of Type Strains, Phase IV (KMG-IV): sequencing the most valuable type-strain genomes for metagenomic binning, comparative biology and taxonomic classification.</title>
        <authorList>
            <person name="Goeker M."/>
        </authorList>
    </citation>
    <scope>NUCLEOTIDE SEQUENCE [LARGE SCALE GENOMIC DNA]</scope>
    <source>
        <strain evidence="11 12">DSM 21223</strain>
    </source>
</reference>
<feature type="transmembrane region" description="Helical" evidence="8">
    <location>
        <begin position="120"/>
        <end position="141"/>
    </location>
</feature>
<evidence type="ECO:0000256" key="8">
    <source>
        <dbReference type="SAM" id="Phobius"/>
    </source>
</evidence>
<dbReference type="NCBIfam" id="NF028537">
    <property type="entry name" value="P_eth_NH2_trans"/>
    <property type="match status" value="1"/>
</dbReference>
<dbReference type="CDD" id="cd16017">
    <property type="entry name" value="LptA"/>
    <property type="match status" value="1"/>
</dbReference>
<dbReference type="PANTHER" id="PTHR30443:SF0">
    <property type="entry name" value="PHOSPHOETHANOLAMINE TRANSFERASE EPTA"/>
    <property type="match status" value="1"/>
</dbReference>
<dbReference type="InterPro" id="IPR017850">
    <property type="entry name" value="Alkaline_phosphatase_core_sf"/>
</dbReference>
<dbReference type="EMBL" id="SHKM01000003">
    <property type="protein sequence ID" value="RZT75728.1"/>
    <property type="molecule type" value="Genomic_DNA"/>
</dbReference>
<feature type="transmembrane region" description="Helical" evidence="8">
    <location>
        <begin position="161"/>
        <end position="183"/>
    </location>
</feature>
<evidence type="ECO:0000259" key="10">
    <source>
        <dbReference type="Pfam" id="PF08019"/>
    </source>
</evidence>
<dbReference type="InterPro" id="IPR058130">
    <property type="entry name" value="PEA_transf_C"/>
</dbReference>
<dbReference type="InterPro" id="IPR040423">
    <property type="entry name" value="PEA_transferase"/>
</dbReference>
<feature type="transmembrane region" description="Helical" evidence="8">
    <location>
        <begin position="195"/>
        <end position="217"/>
    </location>
</feature>
<keyword evidence="3" id="KW-0997">Cell inner membrane</keyword>
<dbReference type="Pfam" id="PF08019">
    <property type="entry name" value="EptA_B_N"/>
    <property type="match status" value="1"/>
</dbReference>
<feature type="transmembrane region" description="Helical" evidence="8">
    <location>
        <begin position="48"/>
        <end position="68"/>
    </location>
</feature>
<keyword evidence="6 8" id="KW-1133">Transmembrane helix</keyword>
<keyword evidence="12" id="KW-1185">Reference proteome</keyword>
<evidence type="ECO:0000313" key="12">
    <source>
        <dbReference type="Proteomes" id="UP000292136"/>
    </source>
</evidence>
<evidence type="ECO:0000256" key="5">
    <source>
        <dbReference type="ARBA" id="ARBA00022692"/>
    </source>
</evidence>
<dbReference type="Gene3D" id="3.40.720.10">
    <property type="entry name" value="Alkaline Phosphatase, subunit A"/>
    <property type="match status" value="1"/>
</dbReference>
<dbReference type="RefSeq" id="WP_130460038.1">
    <property type="nucleotide sequence ID" value="NZ_SHKM01000003.1"/>
</dbReference>
<feature type="domain" description="Sulfatase N-terminal" evidence="9">
    <location>
        <begin position="278"/>
        <end position="566"/>
    </location>
</feature>